<organism evidence="2 3">
    <name type="scientific">Schaedlerella arabinosiphila</name>
    <dbReference type="NCBI Taxonomy" id="2044587"/>
    <lineage>
        <taxon>Bacteria</taxon>
        <taxon>Bacillati</taxon>
        <taxon>Bacillota</taxon>
        <taxon>Clostridia</taxon>
        <taxon>Lachnospirales</taxon>
        <taxon>Lachnospiraceae</taxon>
        <taxon>Schaedlerella</taxon>
    </lineage>
</organism>
<dbReference type="SUPFAM" id="SSF52540">
    <property type="entry name" value="P-loop containing nucleoside triphosphate hydrolases"/>
    <property type="match status" value="1"/>
</dbReference>
<gene>
    <name evidence="2" type="ORF">EBB54_20355</name>
</gene>
<dbReference type="EMBL" id="RHJS01000002">
    <property type="protein sequence ID" value="RRK33436.1"/>
    <property type="molecule type" value="Genomic_DNA"/>
</dbReference>
<sequence length="1050" mass="120137">MNIDIARKRYMDVIRPDVMHNSKGDFLATHVPMKKLYVTKHLTDHAEVPEQDKKYPKTEEEVYEQFMGKKEEDQFVLVIGDSGAGKSHLIRWINSMLEIRKSENEIVLPIRRADNTLKGTIRQLIELPEVKELPNRELYKKLASAATTVPERELKETIYYQFIIQITNDDGKAGDDEGERKLSNVDRKHLIALLQNSLFKTRLMEDDGPVDRIYGKFAENKTNDVNDKAPEFVREDFEIDSEFRNQLYSGADNKARKIADKLLGKPEFVDSVKEYMNLFVDKVIQRCAGLEPGDLANVIEEIRQELFKQEKTLTILIEDITAASGVDDSLLDALLTDKIEYPDKNMCRLNAVVGSTDGYYREKFRSNTKGRIHNFVYVPDDLFSGNQNGLIEFFAKYLNTISLTAEDVWKWVEGGKADLSAYPIHTDTIGKGWGEYNYGGKTINMFPFTKSAILFLYDKQDLTKRNPRALMREIIEPYIKDAMDHLEEFPLRRPSFQASNTELQNAIYNNGSLDDATKIRLSFFMYIWGDGTLWSFERNGEKYIAGIPLSVYQQLGLPVIDGVQVADDGGQTEKDAHTERQSSGQNEAVPPAQELNEKENEQVLIALAEVDRWIEQKDYKLSIGAVTKNVRALNDARRNINNYLFNTIDWLSEGISIDAMLKIRDTGNKYLVAFERQTMKSDAVITLPASIESRKIIEAFVRWSEVGKKSWNFKGSTDYLYRVQRWSDRIKPSIINAIMHYNDKESEYFTYAAAAEYYRLILNGYCKNYQTPQNFTTEMLLGRNPASTDSNAHTKRWNDLLKIVNGSDGMEAHNCVLQYYNLPQGTAITSTNYEFDYVSFHKAVRKVIRTGLHFTDGELQLDDPVRKRRMYSEHLHKILERIDTVVNDEKAALSSQVQIIAELIDIDELEESGDIEDIVKRIGQFYSQAQTSHVRIAVHYDTGKINACKRNASRILSAIKNAQEIMDTEDSVEALIRLSRDPVQGLRPFVELLDLVSADVEKADSEVEQRVASKGLDLGKTAENPFTAEEERLAMCHAMIEEVKKDHVNG</sequence>
<accession>A0A426DL66</accession>
<dbReference type="InterPro" id="IPR027417">
    <property type="entry name" value="P-loop_NTPase"/>
</dbReference>
<reference evidence="2" key="1">
    <citation type="submission" date="2018-10" db="EMBL/GenBank/DDBJ databases">
        <title>Schaedlerella arabinophila gen. nov. sp. nov., isolated from the mouse intestinal tract and comparative analysis with the genome of the closely related altered Schaedler flora strain ASF502.</title>
        <authorList>
            <person name="Miyake S."/>
            <person name="Soh M."/>
            <person name="Seedorf H."/>
        </authorList>
    </citation>
    <scope>NUCLEOTIDE SEQUENCE [LARGE SCALE GENOMIC DNA]</scope>
    <source>
        <strain evidence="2">DSM 106076</strain>
    </source>
</reference>
<keyword evidence="3" id="KW-1185">Reference proteome</keyword>
<evidence type="ECO:0008006" key="4">
    <source>
        <dbReference type="Google" id="ProtNLM"/>
    </source>
</evidence>
<feature type="compositionally biased region" description="Basic and acidic residues" evidence="1">
    <location>
        <begin position="571"/>
        <end position="580"/>
    </location>
</feature>
<comment type="caution">
    <text evidence="2">The sequence shown here is derived from an EMBL/GenBank/DDBJ whole genome shotgun (WGS) entry which is preliminary data.</text>
</comment>
<evidence type="ECO:0000256" key="1">
    <source>
        <dbReference type="SAM" id="MobiDB-lite"/>
    </source>
</evidence>
<evidence type="ECO:0000313" key="2">
    <source>
        <dbReference type="EMBL" id="RRK33436.1"/>
    </source>
</evidence>
<feature type="region of interest" description="Disordered" evidence="1">
    <location>
        <begin position="567"/>
        <end position="595"/>
    </location>
</feature>
<dbReference type="InterPro" id="IPR025662">
    <property type="entry name" value="Sigma_54_int_dom_ATP-bd_1"/>
</dbReference>
<dbReference type="Proteomes" id="UP000274920">
    <property type="component" value="Unassembled WGS sequence"/>
</dbReference>
<dbReference type="PROSITE" id="PS00675">
    <property type="entry name" value="SIGMA54_INTERACT_1"/>
    <property type="match status" value="1"/>
</dbReference>
<dbReference type="RefSeq" id="WP_125128693.1">
    <property type="nucleotide sequence ID" value="NZ_RHJS01000002.1"/>
</dbReference>
<dbReference type="AlphaFoldDB" id="A0A426DL66"/>
<evidence type="ECO:0000313" key="3">
    <source>
        <dbReference type="Proteomes" id="UP000274920"/>
    </source>
</evidence>
<protein>
    <recommendedName>
        <fullName evidence="4">ATP-binding protein</fullName>
    </recommendedName>
</protein>
<name>A0A426DL66_9FIRM</name>
<proteinExistence type="predicted"/>